<organism evidence="3 4">
    <name type="scientific">Aphanomyces stellatus</name>
    <dbReference type="NCBI Taxonomy" id="120398"/>
    <lineage>
        <taxon>Eukaryota</taxon>
        <taxon>Sar</taxon>
        <taxon>Stramenopiles</taxon>
        <taxon>Oomycota</taxon>
        <taxon>Saprolegniomycetes</taxon>
        <taxon>Saprolegniales</taxon>
        <taxon>Verrucalvaceae</taxon>
        <taxon>Aphanomyces</taxon>
    </lineage>
</organism>
<feature type="transmembrane region" description="Helical" evidence="1">
    <location>
        <begin position="243"/>
        <end position="266"/>
    </location>
</feature>
<feature type="transmembrane region" description="Helical" evidence="1">
    <location>
        <begin position="160"/>
        <end position="182"/>
    </location>
</feature>
<reference evidence="2" key="2">
    <citation type="submission" date="2019-06" db="EMBL/GenBank/DDBJ databases">
        <title>Genomics analysis of Aphanomyces spp. identifies a new class of oomycete effector associated with host adaptation.</title>
        <authorList>
            <person name="Gaulin E."/>
        </authorList>
    </citation>
    <scope>NUCLEOTIDE SEQUENCE</scope>
    <source>
        <strain evidence="2">CBS 578.67</strain>
    </source>
</reference>
<dbReference type="AlphaFoldDB" id="A0A485L3W3"/>
<keyword evidence="4" id="KW-1185">Reference proteome</keyword>
<protein>
    <submittedName>
        <fullName evidence="3">Aste57867_15517 protein</fullName>
    </submittedName>
</protein>
<feature type="transmembrane region" description="Helical" evidence="1">
    <location>
        <begin position="12"/>
        <end position="33"/>
    </location>
</feature>
<dbReference type="EMBL" id="VJMH01005683">
    <property type="protein sequence ID" value="KAF0693536.1"/>
    <property type="molecule type" value="Genomic_DNA"/>
</dbReference>
<sequence length="274" mass="30437">MDPSILHRLGAFSPNATAACYAVVALLHVVFLFGGCCRRLSCSDHQSQPSTRSSSADLSTSSLLPSLAVPRWVCWPQVSNDTALTALNALELVSQSYQLVAIMAIVVDRWFVVAYASVVVLHSFVTPWLFVVRRRTHAPHLHVLLVSWTSGVFNDSLSCVLPLVALVVHTLDCLVFHPALLFDQLWTVRMYLLARVVVPVSPLDLVTTLSWTRAHSFRCVVSRVSWPLWSFVRRRILHRLTATNVFMFASTAWGLVLLVLCARVWLGGAAYPST</sequence>
<dbReference type="EMBL" id="CAADRA010005704">
    <property type="protein sequence ID" value="VFT92319.1"/>
    <property type="molecule type" value="Genomic_DNA"/>
</dbReference>
<name>A0A485L3W3_9STRA</name>
<evidence type="ECO:0000313" key="3">
    <source>
        <dbReference type="EMBL" id="VFT92319.1"/>
    </source>
</evidence>
<keyword evidence="1" id="KW-0472">Membrane</keyword>
<keyword evidence="1" id="KW-0812">Transmembrane</keyword>
<keyword evidence="1" id="KW-1133">Transmembrane helix</keyword>
<evidence type="ECO:0000313" key="2">
    <source>
        <dbReference type="EMBL" id="KAF0693536.1"/>
    </source>
</evidence>
<dbReference type="Proteomes" id="UP000332933">
    <property type="component" value="Unassembled WGS sequence"/>
</dbReference>
<evidence type="ECO:0000313" key="4">
    <source>
        <dbReference type="Proteomes" id="UP000332933"/>
    </source>
</evidence>
<accession>A0A485L3W3</accession>
<proteinExistence type="predicted"/>
<feature type="transmembrane region" description="Helical" evidence="1">
    <location>
        <begin position="110"/>
        <end position="131"/>
    </location>
</feature>
<evidence type="ECO:0000256" key="1">
    <source>
        <dbReference type="SAM" id="Phobius"/>
    </source>
</evidence>
<reference evidence="3 4" key="1">
    <citation type="submission" date="2019-03" db="EMBL/GenBank/DDBJ databases">
        <authorList>
            <person name="Gaulin E."/>
            <person name="Dumas B."/>
        </authorList>
    </citation>
    <scope>NUCLEOTIDE SEQUENCE [LARGE SCALE GENOMIC DNA]</scope>
    <source>
        <strain evidence="3">CBS 568.67</strain>
    </source>
</reference>
<gene>
    <name evidence="3" type="primary">Aste57867_15517</name>
    <name evidence="2" type="ORF">As57867_015461</name>
    <name evidence="3" type="ORF">ASTE57867_15517</name>
</gene>